<reference evidence="2" key="2">
    <citation type="submission" date="2015-07" db="EMBL/GenBank/DDBJ databases">
        <title>Plasmids, circular viruses and viroids from rat gut.</title>
        <authorList>
            <person name="Jorgensen T.J."/>
            <person name="Hansen M.A."/>
            <person name="Xu Z."/>
            <person name="Tabak M.A."/>
            <person name="Sorensen S.J."/>
            <person name="Hansen L.H."/>
        </authorList>
    </citation>
    <scope>NUCLEOTIDE SEQUENCE</scope>
    <source>
        <plasmid evidence="2">pRGFK1359</plasmid>
    </source>
</reference>
<accession>A0A0H5QMQ8</accession>
<evidence type="ECO:0000256" key="1">
    <source>
        <dbReference type="SAM" id="Phobius"/>
    </source>
</evidence>
<geneLocation type="plasmid" evidence="2">
    <name>pRGFK1359</name>
</geneLocation>
<protein>
    <submittedName>
        <fullName evidence="2">Uncharacterized protein</fullName>
    </submittedName>
</protein>
<feature type="transmembrane region" description="Helical" evidence="1">
    <location>
        <begin position="70"/>
        <end position="88"/>
    </location>
</feature>
<reference evidence="2" key="1">
    <citation type="submission" date="2015-06" db="EMBL/GenBank/DDBJ databases">
        <authorList>
            <person name="Joergensen T."/>
        </authorList>
    </citation>
    <scope>NUCLEOTIDE SEQUENCE</scope>
    <source>
        <plasmid evidence="2">pRGFK1359</plasmid>
    </source>
</reference>
<keyword evidence="1" id="KW-0812">Transmembrane</keyword>
<organism evidence="2">
    <name type="scientific">uncultured prokaryote</name>
    <dbReference type="NCBI Taxonomy" id="198431"/>
    <lineage>
        <taxon>unclassified sequences</taxon>
        <taxon>environmental samples</taxon>
    </lineage>
</organism>
<dbReference type="EMBL" id="LN853920">
    <property type="protein sequence ID" value="CRY97057.1"/>
    <property type="molecule type" value="Genomic_DNA"/>
</dbReference>
<name>A0A0H5QMQ8_9ZZZZ</name>
<keyword evidence="1" id="KW-0472">Membrane</keyword>
<dbReference type="AlphaFoldDB" id="A0A0H5QMQ8"/>
<proteinExistence type="predicted"/>
<sequence>MTVSLTERLQQRLSDQTAEIEALTSAELKQLATRLRQQCAAELRTMQSDIQGTSLSMARELRIVRWTGRWWWGALIMTWLAIGGLWAWHSMDRDPQMPIFRSGGQSYLVPPEGVEPTICQKGDRQFLCLKLPEGT</sequence>
<keyword evidence="2" id="KW-0614">Plasmid</keyword>
<evidence type="ECO:0000313" key="2">
    <source>
        <dbReference type="EMBL" id="CRY97057.1"/>
    </source>
</evidence>
<keyword evidence="1" id="KW-1133">Transmembrane helix</keyword>